<evidence type="ECO:0000313" key="1">
    <source>
        <dbReference type="EMBL" id="KAH1176773.1"/>
    </source>
</evidence>
<dbReference type="Proteomes" id="UP000827986">
    <property type="component" value="Unassembled WGS sequence"/>
</dbReference>
<organism evidence="1 2">
    <name type="scientific">Mauremys mutica</name>
    <name type="common">yellowpond turtle</name>
    <dbReference type="NCBI Taxonomy" id="74926"/>
    <lineage>
        <taxon>Eukaryota</taxon>
        <taxon>Metazoa</taxon>
        <taxon>Chordata</taxon>
        <taxon>Craniata</taxon>
        <taxon>Vertebrata</taxon>
        <taxon>Euteleostomi</taxon>
        <taxon>Archelosauria</taxon>
        <taxon>Testudinata</taxon>
        <taxon>Testudines</taxon>
        <taxon>Cryptodira</taxon>
        <taxon>Durocryptodira</taxon>
        <taxon>Testudinoidea</taxon>
        <taxon>Geoemydidae</taxon>
        <taxon>Geoemydinae</taxon>
        <taxon>Mauremys</taxon>
    </lineage>
</organism>
<accession>A0A9D4B025</accession>
<protein>
    <submittedName>
        <fullName evidence="1">Uncharacterized protein</fullName>
    </submittedName>
</protein>
<gene>
    <name evidence="1" type="ORF">KIL84_010475</name>
</gene>
<proteinExistence type="predicted"/>
<keyword evidence="2" id="KW-1185">Reference proteome</keyword>
<reference evidence="1" key="1">
    <citation type="submission" date="2021-09" db="EMBL/GenBank/DDBJ databases">
        <title>The genome of Mauremys mutica provides insights into the evolution of semi-aquatic lifestyle.</title>
        <authorList>
            <person name="Gong S."/>
            <person name="Gao Y."/>
        </authorList>
    </citation>
    <scope>NUCLEOTIDE SEQUENCE</scope>
    <source>
        <strain evidence="1">MM-2020</strain>
        <tissue evidence="1">Muscle</tissue>
    </source>
</reference>
<evidence type="ECO:0000313" key="2">
    <source>
        <dbReference type="Proteomes" id="UP000827986"/>
    </source>
</evidence>
<name>A0A9D4B025_9SAUR</name>
<dbReference type="EMBL" id="JAHDVG010000474">
    <property type="protein sequence ID" value="KAH1176773.1"/>
    <property type="molecule type" value="Genomic_DNA"/>
</dbReference>
<sequence>MVRDCSGYIFPEQQPATNLITCDTVAEEGFHMASAWGILPSDKQIHMCQRKVPC</sequence>
<comment type="caution">
    <text evidence="1">The sequence shown here is derived from an EMBL/GenBank/DDBJ whole genome shotgun (WGS) entry which is preliminary data.</text>
</comment>
<dbReference type="AlphaFoldDB" id="A0A9D4B025"/>